<dbReference type="CDD" id="cd00568">
    <property type="entry name" value="TPP_enzymes"/>
    <property type="match status" value="1"/>
</dbReference>
<dbReference type="InterPro" id="IPR029061">
    <property type="entry name" value="THDP-binding"/>
</dbReference>
<keyword evidence="2 3" id="KW-0786">Thiamine pyrophosphate</keyword>
<organism evidence="7 8">
    <name type="scientific">Rhodobium orientis</name>
    <dbReference type="NCBI Taxonomy" id="34017"/>
    <lineage>
        <taxon>Bacteria</taxon>
        <taxon>Pseudomonadati</taxon>
        <taxon>Pseudomonadota</taxon>
        <taxon>Alphaproteobacteria</taxon>
        <taxon>Hyphomicrobiales</taxon>
        <taxon>Rhodobiaceae</taxon>
        <taxon>Rhodobium</taxon>
    </lineage>
</organism>
<comment type="caution">
    <text evidence="7">The sequence shown here is derived from an EMBL/GenBank/DDBJ whole genome shotgun (WGS) entry which is preliminary data.</text>
</comment>
<accession>A0A327JGR1</accession>
<feature type="domain" description="Thiamine pyrophosphate enzyme N-terminal TPP-binding" evidence="6">
    <location>
        <begin position="2"/>
        <end position="117"/>
    </location>
</feature>
<dbReference type="InterPro" id="IPR012001">
    <property type="entry name" value="Thiamin_PyroP_enz_TPP-bd_dom"/>
</dbReference>
<dbReference type="InterPro" id="IPR029035">
    <property type="entry name" value="DHS-like_NAD/FAD-binding_dom"/>
</dbReference>
<dbReference type="RefSeq" id="WP_111436673.1">
    <property type="nucleotide sequence ID" value="NZ_JACIGG010000013.1"/>
</dbReference>
<dbReference type="GO" id="GO:0030976">
    <property type="term" value="F:thiamine pyrophosphate binding"/>
    <property type="evidence" value="ECO:0007669"/>
    <property type="project" value="InterPro"/>
</dbReference>
<dbReference type="Gene3D" id="3.40.50.1220">
    <property type="entry name" value="TPP-binding domain"/>
    <property type="match status" value="1"/>
</dbReference>
<evidence type="ECO:0000313" key="7">
    <source>
        <dbReference type="EMBL" id="RAI24296.1"/>
    </source>
</evidence>
<evidence type="ECO:0000259" key="5">
    <source>
        <dbReference type="Pfam" id="PF02775"/>
    </source>
</evidence>
<dbReference type="SUPFAM" id="SSF52467">
    <property type="entry name" value="DHS-like NAD/FAD-binding domain"/>
    <property type="match status" value="1"/>
</dbReference>
<dbReference type="PROSITE" id="PS00187">
    <property type="entry name" value="TPP_ENZYMES"/>
    <property type="match status" value="1"/>
</dbReference>
<reference evidence="7 8" key="1">
    <citation type="submission" date="2017-07" db="EMBL/GenBank/DDBJ databases">
        <title>Draft Genome Sequences of Select Purple Nonsulfur Bacteria.</title>
        <authorList>
            <person name="Lasarre B."/>
            <person name="Mckinlay J.B."/>
        </authorList>
    </citation>
    <scope>NUCLEOTIDE SEQUENCE [LARGE SCALE GENOMIC DNA]</scope>
    <source>
        <strain evidence="7 8">DSM 11290</strain>
    </source>
</reference>
<dbReference type="InterPro" id="IPR011766">
    <property type="entry name" value="TPP_enzyme_TPP-bd"/>
</dbReference>
<evidence type="ECO:0000256" key="3">
    <source>
        <dbReference type="RuleBase" id="RU362132"/>
    </source>
</evidence>
<dbReference type="GO" id="GO:0009099">
    <property type="term" value="P:L-valine biosynthetic process"/>
    <property type="evidence" value="ECO:0007669"/>
    <property type="project" value="TreeGrafter"/>
</dbReference>
<evidence type="ECO:0000313" key="8">
    <source>
        <dbReference type="Proteomes" id="UP000249299"/>
    </source>
</evidence>
<dbReference type="GO" id="GO:0005948">
    <property type="term" value="C:acetolactate synthase complex"/>
    <property type="evidence" value="ECO:0007669"/>
    <property type="project" value="TreeGrafter"/>
</dbReference>
<name>A0A327JGR1_9HYPH</name>
<evidence type="ECO:0000259" key="6">
    <source>
        <dbReference type="Pfam" id="PF02776"/>
    </source>
</evidence>
<dbReference type="CDD" id="cd07035">
    <property type="entry name" value="TPP_PYR_POX_like"/>
    <property type="match status" value="1"/>
</dbReference>
<dbReference type="GO" id="GO:0050660">
    <property type="term" value="F:flavin adenine dinucleotide binding"/>
    <property type="evidence" value="ECO:0007669"/>
    <property type="project" value="TreeGrafter"/>
</dbReference>
<dbReference type="Pfam" id="PF02775">
    <property type="entry name" value="TPP_enzyme_C"/>
    <property type="match status" value="1"/>
</dbReference>
<dbReference type="PANTHER" id="PTHR18968">
    <property type="entry name" value="THIAMINE PYROPHOSPHATE ENZYMES"/>
    <property type="match status" value="1"/>
</dbReference>
<gene>
    <name evidence="7" type="ORF">CH339_22480</name>
</gene>
<dbReference type="EMBL" id="NPEV01000080">
    <property type="protein sequence ID" value="RAI24296.1"/>
    <property type="molecule type" value="Genomic_DNA"/>
</dbReference>
<keyword evidence="8" id="KW-1185">Reference proteome</keyword>
<dbReference type="AlphaFoldDB" id="A0A327JGR1"/>
<dbReference type="GO" id="GO:0000287">
    <property type="term" value="F:magnesium ion binding"/>
    <property type="evidence" value="ECO:0007669"/>
    <property type="project" value="InterPro"/>
</dbReference>
<dbReference type="Pfam" id="PF00205">
    <property type="entry name" value="TPP_enzyme_M"/>
    <property type="match status" value="1"/>
</dbReference>
<feature type="domain" description="Thiamine pyrophosphate enzyme TPP-binding" evidence="5">
    <location>
        <begin position="384"/>
        <end position="530"/>
    </location>
</feature>
<dbReference type="InterPro" id="IPR000399">
    <property type="entry name" value="TPP-bd_CS"/>
</dbReference>
<dbReference type="SUPFAM" id="SSF52518">
    <property type="entry name" value="Thiamin diphosphate-binding fold (THDP-binding)"/>
    <property type="match status" value="2"/>
</dbReference>
<sequence>MRTGGELVVDALVANGVDRVFCVPGESYLAVLDALYDTEIAVTVCRQEGGAAMMAEADGKMTGRPGICMVTRGPGATNAASGVHVARQDSTPMILLVGQIARDQRDREAFQEVDYRQMFGGIAKWVAEIDQAERVPEYMARAFTVAMSGRPGPVVLALPEDMLRELAPGKTVPAACPVEVSPGSSQMEAVAVTLATAERPIVIAGGARWSEAGRAALQRFAERFDLPVACSFRRQHLFDHAHPNYAGDVGLGINPKLAERIKSADVVILIGGRMSETPSQGYTLFDVPLPHQTLIHIHPDAGELGRVYMPAMAINASPDAAAGALDKLVPPAARDIWKAATRAANGDYLEWSSPPEKIPGDVQLGAIVAKLRDDLPADTIVTNGAGNYATWIHRFWRFRKFGTQLAPTSGSMGYGVPAGVAAKLRYPERTVIAMAGDGCFQMTGQEFATAVQYGAALIVVVVDNGIYGTIRMHQERHYPGRVIGTDVGNPDFAALARAHGGHGETVTTTEEFAPALERAQESGKPAILHVRIDPEAITPATTLSAIRAAAEKAKGA</sequence>
<dbReference type="OrthoDB" id="4494979at2"/>
<protein>
    <submittedName>
        <fullName evidence="7">Thiamine pyrophosphate-binding protein</fullName>
    </submittedName>
</protein>
<evidence type="ECO:0000259" key="4">
    <source>
        <dbReference type="Pfam" id="PF00205"/>
    </source>
</evidence>
<dbReference type="InterPro" id="IPR045229">
    <property type="entry name" value="TPP_enz"/>
</dbReference>
<dbReference type="Pfam" id="PF02776">
    <property type="entry name" value="TPP_enzyme_N"/>
    <property type="match status" value="1"/>
</dbReference>
<evidence type="ECO:0000256" key="2">
    <source>
        <dbReference type="ARBA" id="ARBA00023052"/>
    </source>
</evidence>
<evidence type="ECO:0000256" key="1">
    <source>
        <dbReference type="ARBA" id="ARBA00007812"/>
    </source>
</evidence>
<feature type="domain" description="Thiamine pyrophosphate enzyme central" evidence="4">
    <location>
        <begin position="188"/>
        <end position="323"/>
    </location>
</feature>
<dbReference type="FunFam" id="3.40.50.970:FF:000007">
    <property type="entry name" value="Acetolactate synthase"/>
    <property type="match status" value="1"/>
</dbReference>
<comment type="similarity">
    <text evidence="1 3">Belongs to the TPP enzyme family.</text>
</comment>
<dbReference type="PANTHER" id="PTHR18968:SF120">
    <property type="entry name" value="ACETOLACTATE SYNTHASE LARGE SUBUNIT"/>
    <property type="match status" value="1"/>
</dbReference>
<dbReference type="GO" id="GO:0003984">
    <property type="term" value="F:acetolactate synthase activity"/>
    <property type="evidence" value="ECO:0007669"/>
    <property type="project" value="TreeGrafter"/>
</dbReference>
<dbReference type="InterPro" id="IPR012000">
    <property type="entry name" value="Thiamin_PyroP_enz_cen_dom"/>
</dbReference>
<dbReference type="Gene3D" id="3.40.50.970">
    <property type="match status" value="2"/>
</dbReference>
<proteinExistence type="inferred from homology"/>
<dbReference type="NCBIfam" id="NF006052">
    <property type="entry name" value="PRK08199.1"/>
    <property type="match status" value="1"/>
</dbReference>
<dbReference type="Proteomes" id="UP000249299">
    <property type="component" value="Unassembled WGS sequence"/>
</dbReference>
<dbReference type="GO" id="GO:0009097">
    <property type="term" value="P:isoleucine biosynthetic process"/>
    <property type="evidence" value="ECO:0007669"/>
    <property type="project" value="TreeGrafter"/>
</dbReference>